<accession>A0A1D6MLM2</accession>
<accession>A0A3L6FG41</accession>
<dbReference type="AlphaFoldDB" id="A0A1D6MLM2"/>
<reference evidence="1" key="1">
    <citation type="submission" date="2015-12" db="EMBL/GenBank/DDBJ databases">
        <title>Update maize B73 reference genome by single molecule sequencing technologies.</title>
        <authorList>
            <consortium name="Maize Genome Sequencing Project"/>
            <person name="Ware D."/>
        </authorList>
    </citation>
    <scope>NUCLEOTIDE SEQUENCE [LARGE SCALE GENOMIC DNA]</scope>
    <source>
        <tissue evidence="1">Seedling</tissue>
    </source>
</reference>
<dbReference type="PaxDb" id="4577-GRMZM2G350621_P01"/>
<dbReference type="OMA" id="APEVNSM"/>
<gene>
    <name evidence="1" type="ORF">ZEAMMB73_Zm00001d039892</name>
</gene>
<evidence type="ECO:0000313" key="1">
    <source>
        <dbReference type="EMBL" id="ONM30110.1"/>
    </source>
</evidence>
<dbReference type="InParanoid" id="A0A1D6MLM2"/>
<dbReference type="EMBL" id="CM007649">
    <property type="protein sequence ID" value="ONM30110.1"/>
    <property type="molecule type" value="Genomic_DNA"/>
</dbReference>
<sequence>MEHNSYPTKDARFRQSDNDISPLHEVLRGKTTMPTLPSSAPNDHAHSFHNYYDNSEAISHQLHPVFNHVPSTSTIAPTGMKQSSKNEQELMHMFLTTPVSEHARNKVLSMEPQSIESLLQGNPMAILQAHLDIVGVSDPGSIFHDPTLHIPKVFPISF</sequence>
<organism evidence="1">
    <name type="scientific">Zea mays</name>
    <name type="common">Maize</name>
    <dbReference type="NCBI Taxonomy" id="4577"/>
    <lineage>
        <taxon>Eukaryota</taxon>
        <taxon>Viridiplantae</taxon>
        <taxon>Streptophyta</taxon>
        <taxon>Embryophyta</taxon>
        <taxon>Tracheophyta</taxon>
        <taxon>Spermatophyta</taxon>
        <taxon>Magnoliopsida</taxon>
        <taxon>Liliopsida</taxon>
        <taxon>Poales</taxon>
        <taxon>Poaceae</taxon>
        <taxon>PACMAD clade</taxon>
        <taxon>Panicoideae</taxon>
        <taxon>Andropogonodae</taxon>
        <taxon>Andropogoneae</taxon>
        <taxon>Tripsacinae</taxon>
        <taxon>Zea</taxon>
    </lineage>
</organism>
<dbReference type="eggNOG" id="ENOG502R47F">
    <property type="taxonomic scope" value="Eukaryota"/>
</dbReference>
<name>A0A1D6MLM2_MAIZE</name>
<protein>
    <submittedName>
        <fullName evidence="1">Uncharacterized protein</fullName>
    </submittedName>
</protein>
<proteinExistence type="predicted"/>